<dbReference type="GO" id="GO:0005737">
    <property type="term" value="C:cytoplasm"/>
    <property type="evidence" value="ECO:0007669"/>
    <property type="project" value="TreeGrafter"/>
</dbReference>
<evidence type="ECO:0000256" key="1">
    <source>
        <dbReference type="ARBA" id="ARBA00004167"/>
    </source>
</evidence>
<evidence type="ECO:0000256" key="5">
    <source>
        <dbReference type="ARBA" id="ARBA00022692"/>
    </source>
</evidence>
<dbReference type="OrthoDB" id="2526284at2759"/>
<evidence type="ECO:0000256" key="7">
    <source>
        <dbReference type="ARBA" id="ARBA00023136"/>
    </source>
</evidence>
<evidence type="ECO:0000313" key="9">
    <source>
        <dbReference type="EMBL" id="KAF9677915.1"/>
    </source>
</evidence>
<reference evidence="9 10" key="1">
    <citation type="submission" date="2020-10" db="EMBL/GenBank/DDBJ databases">
        <title>Plant Genome Project.</title>
        <authorList>
            <person name="Zhang R.-G."/>
        </authorList>
    </citation>
    <scope>NUCLEOTIDE SEQUENCE [LARGE SCALE GENOMIC DNA]</scope>
    <source>
        <strain evidence="9">FAFU-HL-1</strain>
        <tissue evidence="9">Leaf</tissue>
    </source>
</reference>
<evidence type="ECO:0000256" key="6">
    <source>
        <dbReference type="ARBA" id="ARBA00022989"/>
    </source>
</evidence>
<keyword evidence="4 8" id="KW-0808">Transferase</keyword>
<dbReference type="EC" id="2.4.1.-" evidence="8"/>
<dbReference type="GO" id="GO:0016757">
    <property type="term" value="F:glycosyltransferase activity"/>
    <property type="evidence" value="ECO:0007669"/>
    <property type="project" value="UniProtKB-UniRule"/>
</dbReference>
<sequence length="602" mass="69025">MESPQRRKRKQQARIYKPAYAKLFPVRSLTICFSFFVFVLFISSDRLPVHKGVSFRPVLRTSTLSLLPAFLTGNAGADAASTSQYPSLVVEGRVLMPDHLMLIVSTKLTPPFDNLDCVYYDLVLEQAVLRPVLSVDEYHQFKSIVRCHLPPQNFSASVNLRGRQRGRLGSVVVERRDWLLKHNQSVVPSWDRVVYEAVLDWNAHIRSVAVFAKGLNLKPHREADARKFRCHFSLTDFDQHHRGLFVFTTRAIAAAQETVRCLLPRGILNNPDKAKDIQVTVSRRGDDNVEGGADDAPLPSIAKVQNTISRQGRSNRGKYELCACTMLWNQASFLREWITYHSWLGIERWFIYDNNSDDELEAVIDELNLLDYNITRHAWPWVKTQEAGFSHCALRAKHECKWLGLFDVDEFFYFPHDRGQDKPGPNSLRALVMNYTDSPTYAEIRTACHSYGPSGLTSPPSQGVTVGYTCRLEAPERHKSIVRPELLHATLLNAVHHFRLQDGYRYLDVPESKAVVNHYKYQVWDTFKAKFFRRVSTYVTNWQEDQNKGSKDRAPGLGTEAIEPPNWRLRFCEVWDTGLKDFVMANFADSASGFLPWERSLV</sequence>
<keyword evidence="7 8" id="KW-0472">Membrane</keyword>
<evidence type="ECO:0000256" key="8">
    <source>
        <dbReference type="RuleBase" id="RU366017"/>
    </source>
</evidence>
<dbReference type="Pfam" id="PF01697">
    <property type="entry name" value="Glyco_transf_92"/>
    <property type="match status" value="1"/>
</dbReference>
<feature type="transmembrane region" description="Helical" evidence="8">
    <location>
        <begin position="20"/>
        <end position="42"/>
    </location>
</feature>
<evidence type="ECO:0000256" key="3">
    <source>
        <dbReference type="ARBA" id="ARBA00022676"/>
    </source>
</evidence>
<protein>
    <recommendedName>
        <fullName evidence="8">Glycosyltransferase family 92 protein</fullName>
        <ecNumber evidence="8">2.4.1.-</ecNumber>
    </recommendedName>
</protein>
<organism evidence="9 10">
    <name type="scientific">Salix dunnii</name>
    <dbReference type="NCBI Taxonomy" id="1413687"/>
    <lineage>
        <taxon>Eukaryota</taxon>
        <taxon>Viridiplantae</taxon>
        <taxon>Streptophyta</taxon>
        <taxon>Embryophyta</taxon>
        <taxon>Tracheophyta</taxon>
        <taxon>Spermatophyta</taxon>
        <taxon>Magnoliopsida</taxon>
        <taxon>eudicotyledons</taxon>
        <taxon>Gunneridae</taxon>
        <taxon>Pentapetalae</taxon>
        <taxon>rosids</taxon>
        <taxon>fabids</taxon>
        <taxon>Malpighiales</taxon>
        <taxon>Salicaceae</taxon>
        <taxon>Saliceae</taxon>
        <taxon>Salix</taxon>
    </lineage>
</organism>
<evidence type="ECO:0000313" key="10">
    <source>
        <dbReference type="Proteomes" id="UP000657918"/>
    </source>
</evidence>
<dbReference type="EMBL" id="JADGMS010000008">
    <property type="protein sequence ID" value="KAF9677915.1"/>
    <property type="molecule type" value="Genomic_DNA"/>
</dbReference>
<evidence type="ECO:0000256" key="4">
    <source>
        <dbReference type="ARBA" id="ARBA00022679"/>
    </source>
</evidence>
<dbReference type="GO" id="GO:0016020">
    <property type="term" value="C:membrane"/>
    <property type="evidence" value="ECO:0007669"/>
    <property type="project" value="UniProtKB-SubCell"/>
</dbReference>
<proteinExistence type="inferred from homology"/>
<keyword evidence="6 8" id="KW-1133">Transmembrane helix</keyword>
<evidence type="ECO:0000256" key="2">
    <source>
        <dbReference type="ARBA" id="ARBA00007647"/>
    </source>
</evidence>
<comment type="caution">
    <text evidence="9">The sequence shown here is derived from an EMBL/GenBank/DDBJ whole genome shotgun (WGS) entry which is preliminary data.</text>
</comment>
<keyword evidence="10" id="KW-1185">Reference proteome</keyword>
<dbReference type="AlphaFoldDB" id="A0A835MUG7"/>
<comment type="similarity">
    <text evidence="2 8">Belongs to the glycosyltransferase 92 family.</text>
</comment>
<dbReference type="PANTHER" id="PTHR21461:SF16">
    <property type="entry name" value="GLYCOSYLTRANSFERASE FAMILY 92 PROTEIN RCOM_0530710"/>
    <property type="match status" value="1"/>
</dbReference>
<keyword evidence="3 8" id="KW-0328">Glycosyltransferase</keyword>
<dbReference type="InterPro" id="IPR008166">
    <property type="entry name" value="Glyco_transf_92"/>
</dbReference>
<dbReference type="PANTHER" id="PTHR21461">
    <property type="entry name" value="GLYCOSYLTRANSFERASE FAMILY 92 PROTEIN"/>
    <property type="match status" value="1"/>
</dbReference>
<keyword evidence="5 8" id="KW-0812">Transmembrane</keyword>
<gene>
    <name evidence="9" type="ORF">SADUNF_Sadunf08G0157500</name>
</gene>
<accession>A0A835MUG7</accession>
<comment type="subcellular location">
    <subcellularLocation>
        <location evidence="1">Membrane</location>
        <topology evidence="1">Single-pass membrane protein</topology>
    </subcellularLocation>
</comment>
<name>A0A835MUG7_9ROSI</name>
<dbReference type="Proteomes" id="UP000657918">
    <property type="component" value="Chromosome 8"/>
</dbReference>